<sequence length="74" mass="8466">MEGSLETGIIINDADSQEISNGHEIVHELWNDAQNALGKACRYIEKIIDNEPDNTKAREWLNVLRDPEGIHRRL</sequence>
<comment type="caution">
    <text evidence="1">The sequence shown here is derived from an EMBL/GenBank/DDBJ whole genome shotgun (WGS) entry which is preliminary data.</text>
</comment>
<protein>
    <submittedName>
        <fullName evidence="1">Uncharacterized protein</fullName>
    </submittedName>
</protein>
<name>A0A1V1P3T2_9BACT</name>
<dbReference type="Proteomes" id="UP000189670">
    <property type="component" value="Unassembled WGS sequence"/>
</dbReference>
<organism evidence="1 2">
    <name type="scientific">Candidatus Magnetoglobus multicellularis str. Araruama</name>
    <dbReference type="NCBI Taxonomy" id="890399"/>
    <lineage>
        <taxon>Bacteria</taxon>
        <taxon>Pseudomonadati</taxon>
        <taxon>Thermodesulfobacteriota</taxon>
        <taxon>Desulfobacteria</taxon>
        <taxon>Desulfobacterales</taxon>
        <taxon>Desulfobacteraceae</taxon>
        <taxon>Candidatus Magnetoglobus</taxon>
    </lineage>
</organism>
<dbReference type="AlphaFoldDB" id="A0A1V1P3T2"/>
<dbReference type="EMBL" id="ATBP01000614">
    <property type="protein sequence ID" value="ETR69559.1"/>
    <property type="molecule type" value="Genomic_DNA"/>
</dbReference>
<proteinExistence type="predicted"/>
<evidence type="ECO:0000313" key="2">
    <source>
        <dbReference type="Proteomes" id="UP000189670"/>
    </source>
</evidence>
<accession>A0A1V1P3T2</accession>
<gene>
    <name evidence="1" type="ORF">OMM_09494</name>
</gene>
<reference evidence="2" key="1">
    <citation type="submission" date="2012-11" db="EMBL/GenBank/DDBJ databases">
        <authorList>
            <person name="Lucero-Rivera Y.E."/>
            <person name="Tovar-Ramirez D."/>
        </authorList>
    </citation>
    <scope>NUCLEOTIDE SEQUENCE [LARGE SCALE GENOMIC DNA]</scope>
    <source>
        <strain evidence="2">Araruama</strain>
    </source>
</reference>
<evidence type="ECO:0000313" key="1">
    <source>
        <dbReference type="EMBL" id="ETR69559.1"/>
    </source>
</evidence>